<sequence>MTKSVDLQTSYYTCRDQGIVGADFDFDMKNPGVRILLFSRLDNKRNLELGHTDIDGYSLAVHHENDPGHRQLSDAEVL</sequence>
<reference evidence="1 2" key="2">
    <citation type="journal article" date="2021" name="Curr. Genet.">
        <title>Genetic response to nitrogen starvation in the aggressive Eucalyptus foliar pathogen Teratosphaeria destructans.</title>
        <authorList>
            <person name="Havenga M."/>
            <person name="Wingfield B.D."/>
            <person name="Wingfield M.J."/>
            <person name="Dreyer L.L."/>
            <person name="Roets F."/>
            <person name="Aylward J."/>
        </authorList>
    </citation>
    <scope>NUCLEOTIDE SEQUENCE [LARGE SCALE GENOMIC DNA]</scope>
    <source>
        <strain evidence="1">CMW44962</strain>
    </source>
</reference>
<reference evidence="1 2" key="1">
    <citation type="journal article" date="2018" name="IMA Fungus">
        <title>IMA Genome-F 10: Nine draft genome sequences of Claviceps purpurea s.lat., including C. arundinis, C. humidiphila, and C. cf. spartinae, pseudomolecules for the pitch canker pathogen Fusarium circinatum, draft genome of Davidsoniella eucalypti, Grosmannia galeiformis, Quambalaria eucalypti, and Teratosphaeria destructans.</title>
        <authorList>
            <person name="Wingfield B.D."/>
            <person name="Liu M."/>
            <person name="Nguyen H.D."/>
            <person name="Lane F.A."/>
            <person name="Morgan S.W."/>
            <person name="De Vos L."/>
            <person name="Wilken P.M."/>
            <person name="Duong T.A."/>
            <person name="Aylward J."/>
            <person name="Coetzee M.P."/>
            <person name="Dadej K."/>
            <person name="De Beer Z.W."/>
            <person name="Findlay W."/>
            <person name="Havenga M."/>
            <person name="Kolarik M."/>
            <person name="Menzies J.G."/>
            <person name="Naidoo K."/>
            <person name="Pochopski O."/>
            <person name="Shoukouhi P."/>
            <person name="Santana Q.C."/>
            <person name="Seifert K.A."/>
            <person name="Soal N."/>
            <person name="Steenkamp E.T."/>
            <person name="Tatham C.T."/>
            <person name="van der Nest M.A."/>
            <person name="Wingfield M.J."/>
        </authorList>
    </citation>
    <scope>NUCLEOTIDE SEQUENCE [LARGE SCALE GENOMIC DNA]</scope>
    <source>
        <strain evidence="1">CMW44962</strain>
    </source>
</reference>
<dbReference type="Proteomes" id="UP001138500">
    <property type="component" value="Unassembled WGS sequence"/>
</dbReference>
<name>A0A9W7SPD7_9PEZI</name>
<gene>
    <name evidence="1" type="ORF">Tdes44962_MAKER03555</name>
</gene>
<proteinExistence type="predicted"/>
<keyword evidence="2" id="KW-1185">Reference proteome</keyword>
<dbReference type="AlphaFoldDB" id="A0A9W7SPD7"/>
<accession>A0A9W7SPD7</accession>
<evidence type="ECO:0000313" key="2">
    <source>
        <dbReference type="Proteomes" id="UP001138500"/>
    </source>
</evidence>
<dbReference type="EMBL" id="RIBY02002001">
    <property type="protein sequence ID" value="KAH9826295.1"/>
    <property type="molecule type" value="Genomic_DNA"/>
</dbReference>
<comment type="caution">
    <text evidence="1">The sequence shown here is derived from an EMBL/GenBank/DDBJ whole genome shotgun (WGS) entry which is preliminary data.</text>
</comment>
<protein>
    <submittedName>
        <fullName evidence="1">Uncharacterized protein</fullName>
    </submittedName>
</protein>
<organism evidence="1 2">
    <name type="scientific">Teratosphaeria destructans</name>
    <dbReference type="NCBI Taxonomy" id="418781"/>
    <lineage>
        <taxon>Eukaryota</taxon>
        <taxon>Fungi</taxon>
        <taxon>Dikarya</taxon>
        <taxon>Ascomycota</taxon>
        <taxon>Pezizomycotina</taxon>
        <taxon>Dothideomycetes</taxon>
        <taxon>Dothideomycetidae</taxon>
        <taxon>Mycosphaerellales</taxon>
        <taxon>Teratosphaeriaceae</taxon>
        <taxon>Teratosphaeria</taxon>
    </lineage>
</organism>
<evidence type="ECO:0000313" key="1">
    <source>
        <dbReference type="EMBL" id="KAH9826295.1"/>
    </source>
</evidence>